<dbReference type="GO" id="GO:0012505">
    <property type="term" value="C:endomembrane system"/>
    <property type="evidence" value="ECO:0007669"/>
    <property type="project" value="UniProtKB-SubCell"/>
</dbReference>
<dbReference type="GO" id="GO:0016020">
    <property type="term" value="C:membrane"/>
    <property type="evidence" value="ECO:0007669"/>
    <property type="project" value="TreeGrafter"/>
</dbReference>
<sequence>MWRSVIRPMLGAYTAPRFVVIQDMRVGIPHKVLVCGIIAYVLFNILSNQSYLYTETPQGTVAAFSTITEKVYEANGVQFNDPNAVPCSNASVYDFYYSKDFVYNNFTCAFLSPEQYTVKDMQGNVFFLTHFTDIRSVTRPKKDGDCPEAEDTNLDGNYQLRAGNLTLNDTCAYRQEEDFLVPASTEMSFTFLSSYDTSSFIGKSGAAPRTFVRRKGSTNNLAEFPAGSEIEASVQDWLDWAGVDLDSRFNEQPFPANNVDDPNFQGENFSAGEFPYVRVTGLKIVLLTSFYNYNLQPGSSGIGTTSSETVCVVEIEPQLTWTSLGDDVSFMLNSPVDPQILTIDNVTIENQIYTYDRYRYGIQFQFVFGGTMGSFDYNAFINALVQGLVLIGVAGTITSLIAQYMLGTRSQLYRSNMRTDVNFRREYARFTAQALVAASAFSIIDENGTGCLDKAEIFKQLKYVFGASGKRAATLSDDKLAILAEFLIKEGDKTSYGATDLDDDVKDTSAAEHGISMDEWVNIFTEDMTNISVLSNILKNRKSKLLINMEKIRKQSEEGV</sequence>
<dbReference type="EMBL" id="HBIS01005321">
    <property type="protein sequence ID" value="CAE0610969.1"/>
    <property type="molecule type" value="Transcribed_RNA"/>
</dbReference>
<dbReference type="PANTHER" id="PTHR10125:SF31">
    <property type="entry name" value="P2X RECEPTOR E"/>
    <property type="match status" value="1"/>
</dbReference>
<organism evidence="11">
    <name type="scientific">Picocystis salinarum</name>
    <dbReference type="NCBI Taxonomy" id="88271"/>
    <lineage>
        <taxon>Eukaryota</taxon>
        <taxon>Viridiplantae</taxon>
        <taxon>Chlorophyta</taxon>
        <taxon>Picocystophyceae</taxon>
        <taxon>Picocystales</taxon>
        <taxon>Picocystaceae</taxon>
        <taxon>Picocystis</taxon>
    </lineage>
</organism>
<keyword evidence="5 10" id="KW-1133">Transmembrane helix</keyword>
<protein>
    <recommendedName>
        <fullName evidence="13">EF-hand domain-containing protein</fullName>
    </recommendedName>
</protein>
<evidence type="ECO:0000256" key="3">
    <source>
        <dbReference type="ARBA" id="ARBA00022448"/>
    </source>
</evidence>
<evidence type="ECO:0000313" key="12">
    <source>
        <dbReference type="EMBL" id="CAE0610970.1"/>
    </source>
</evidence>
<name>A0A6U9RFB6_9CHLO</name>
<feature type="transmembrane region" description="Helical" evidence="10">
    <location>
        <begin position="384"/>
        <end position="406"/>
    </location>
</feature>
<accession>A0A6U9RFB6</accession>
<evidence type="ECO:0000256" key="10">
    <source>
        <dbReference type="SAM" id="Phobius"/>
    </source>
</evidence>
<keyword evidence="7 10" id="KW-0472">Membrane</keyword>
<dbReference type="GO" id="GO:0007165">
    <property type="term" value="P:signal transduction"/>
    <property type="evidence" value="ECO:0007669"/>
    <property type="project" value="UniProtKB-ARBA"/>
</dbReference>
<dbReference type="PANTHER" id="PTHR10125">
    <property type="entry name" value="P2X PURINOCEPTOR"/>
    <property type="match status" value="1"/>
</dbReference>
<proteinExistence type="inferred from homology"/>
<gene>
    <name evidence="11" type="ORF">PSAL00342_LOCUS4804</name>
    <name evidence="12" type="ORF">PSAL00342_LOCUS4805</name>
</gene>
<dbReference type="GO" id="GO:0070588">
    <property type="term" value="P:calcium ion transmembrane transport"/>
    <property type="evidence" value="ECO:0007669"/>
    <property type="project" value="TreeGrafter"/>
</dbReference>
<evidence type="ECO:0000313" key="11">
    <source>
        <dbReference type="EMBL" id="CAE0610969.1"/>
    </source>
</evidence>
<keyword evidence="9" id="KW-0407">Ion channel</keyword>
<keyword evidence="6" id="KW-0406">Ion transport</keyword>
<evidence type="ECO:0000256" key="9">
    <source>
        <dbReference type="ARBA" id="ARBA00023303"/>
    </source>
</evidence>
<dbReference type="PROSITE" id="PS00018">
    <property type="entry name" value="EF_HAND_1"/>
    <property type="match status" value="1"/>
</dbReference>
<evidence type="ECO:0000256" key="8">
    <source>
        <dbReference type="ARBA" id="ARBA00023286"/>
    </source>
</evidence>
<evidence type="ECO:0000256" key="6">
    <source>
        <dbReference type="ARBA" id="ARBA00023065"/>
    </source>
</evidence>
<keyword evidence="4 10" id="KW-0812">Transmembrane</keyword>
<reference evidence="11" key="1">
    <citation type="submission" date="2021-01" db="EMBL/GenBank/DDBJ databases">
        <authorList>
            <person name="Corre E."/>
            <person name="Pelletier E."/>
            <person name="Niang G."/>
            <person name="Scheremetjew M."/>
            <person name="Finn R."/>
            <person name="Kale V."/>
            <person name="Holt S."/>
            <person name="Cochrane G."/>
            <person name="Meng A."/>
            <person name="Brown T."/>
            <person name="Cohen L."/>
        </authorList>
    </citation>
    <scope>NUCLEOTIDE SEQUENCE</scope>
    <source>
        <strain evidence="11">CCMP1897</strain>
    </source>
</reference>
<keyword evidence="8" id="KW-1071">Ligand-gated ion channel</keyword>
<keyword evidence="3" id="KW-0813">Transport</keyword>
<evidence type="ECO:0000256" key="5">
    <source>
        <dbReference type="ARBA" id="ARBA00022989"/>
    </source>
</evidence>
<dbReference type="InterPro" id="IPR018247">
    <property type="entry name" value="EF_Hand_1_Ca_BS"/>
</dbReference>
<comment type="similarity">
    <text evidence="2">Belongs to the P2X receptor family.</text>
</comment>
<evidence type="ECO:0000256" key="1">
    <source>
        <dbReference type="ARBA" id="ARBA00004308"/>
    </source>
</evidence>
<evidence type="ECO:0000256" key="7">
    <source>
        <dbReference type="ARBA" id="ARBA00023136"/>
    </source>
</evidence>
<evidence type="ECO:0000256" key="4">
    <source>
        <dbReference type="ARBA" id="ARBA00022692"/>
    </source>
</evidence>
<dbReference type="GO" id="GO:0015267">
    <property type="term" value="F:channel activity"/>
    <property type="evidence" value="ECO:0007669"/>
    <property type="project" value="UniProtKB-ARBA"/>
</dbReference>
<evidence type="ECO:0000256" key="2">
    <source>
        <dbReference type="ARBA" id="ARBA00009848"/>
    </source>
</evidence>
<dbReference type="AlphaFoldDB" id="A0A6U9RFB6"/>
<dbReference type="EMBL" id="HBIS01005322">
    <property type="protein sequence ID" value="CAE0610970.1"/>
    <property type="molecule type" value="Transcribed_RNA"/>
</dbReference>
<evidence type="ECO:0008006" key="13">
    <source>
        <dbReference type="Google" id="ProtNLM"/>
    </source>
</evidence>
<dbReference type="InterPro" id="IPR059116">
    <property type="entry name" value="P2X_receptor"/>
</dbReference>
<comment type="subcellular location">
    <subcellularLocation>
        <location evidence="1">Endomembrane system</location>
    </subcellularLocation>
</comment>
<dbReference type="Gene3D" id="1.10.238.10">
    <property type="entry name" value="EF-hand"/>
    <property type="match status" value="1"/>
</dbReference>